<feature type="region of interest" description="Disordered" evidence="1">
    <location>
        <begin position="320"/>
        <end position="408"/>
    </location>
</feature>
<name>A0A077ZWR2_STYLE</name>
<dbReference type="AlphaFoldDB" id="A0A077ZWR2"/>
<keyword evidence="2" id="KW-1133">Transmembrane helix</keyword>
<feature type="transmembrane region" description="Helical" evidence="2">
    <location>
        <begin position="35"/>
        <end position="60"/>
    </location>
</feature>
<feature type="region of interest" description="Disordered" evidence="1">
    <location>
        <begin position="1"/>
        <end position="25"/>
    </location>
</feature>
<proteinExistence type="predicted"/>
<feature type="compositionally biased region" description="Low complexity" evidence="1">
    <location>
        <begin position="8"/>
        <end position="25"/>
    </location>
</feature>
<feature type="compositionally biased region" description="Low complexity" evidence="1">
    <location>
        <begin position="369"/>
        <end position="380"/>
    </location>
</feature>
<gene>
    <name evidence="3" type="primary">Contig18736.g19894</name>
    <name evidence="3" type="ORF">STYLEM_3325</name>
</gene>
<organism evidence="3 4">
    <name type="scientific">Stylonychia lemnae</name>
    <name type="common">Ciliate</name>
    <dbReference type="NCBI Taxonomy" id="5949"/>
    <lineage>
        <taxon>Eukaryota</taxon>
        <taxon>Sar</taxon>
        <taxon>Alveolata</taxon>
        <taxon>Ciliophora</taxon>
        <taxon>Intramacronucleata</taxon>
        <taxon>Spirotrichea</taxon>
        <taxon>Stichotrichia</taxon>
        <taxon>Sporadotrichida</taxon>
        <taxon>Oxytrichidae</taxon>
        <taxon>Stylonychinae</taxon>
        <taxon>Stylonychia</taxon>
    </lineage>
</organism>
<keyword evidence="4" id="KW-1185">Reference proteome</keyword>
<protein>
    <recommendedName>
        <fullName evidence="5">Transmembrane protein</fullName>
    </recommendedName>
</protein>
<feature type="compositionally biased region" description="Basic and acidic residues" evidence="1">
    <location>
        <begin position="343"/>
        <end position="355"/>
    </location>
</feature>
<dbReference type="Proteomes" id="UP000039865">
    <property type="component" value="Unassembled WGS sequence"/>
</dbReference>
<sequence length="472" mass="54039">MSNSLMASTSSTTTNKSSSSNKESSSLNIMSNESLILNAVLFTFIVLLSLTVIIGIVCLYQRNLKFRVIQDSGPTKQSSFKRFKRENQDDMNHDKYYGPDSEPFELKMDHIYETKGSTQRLQNYNNLNSRNSNILQSANQHQMINSLKTSSKFDLEYSNDSDQESSSSKIEHQDLNMLQNLTQNSQPQKPPKPKLTKDEFKMRIKSAKLHSKSHSFVQPSAQTYLSASPASYKNFLPKEVILTQEQKQFSRQYKTYANLIDVVMTPRPTHGYNDYDLESQETYENSRRGAPSDDNQVLNEDDDAKLNIINRNFGTEEMEYREPDFDSNRQLKEEGNIQQPQIERIKTQNKVKIDPMSRNISKKIRPNYAQASKSKAKQQQNTKPSDLQDIFGNGTEQNEKHNENNGTQGNLIGNIFYTNQLTGSSLEDENVNLQEIITSNKKAQSKFGINLKGAKTKKKKKKKLGVYQHNFL</sequence>
<evidence type="ECO:0000313" key="4">
    <source>
        <dbReference type="Proteomes" id="UP000039865"/>
    </source>
</evidence>
<keyword evidence="2" id="KW-0812">Transmembrane</keyword>
<keyword evidence="2" id="KW-0472">Membrane</keyword>
<evidence type="ECO:0000256" key="1">
    <source>
        <dbReference type="SAM" id="MobiDB-lite"/>
    </source>
</evidence>
<evidence type="ECO:0000256" key="2">
    <source>
        <dbReference type="SAM" id="Phobius"/>
    </source>
</evidence>
<dbReference type="EMBL" id="CCKQ01003218">
    <property type="protein sequence ID" value="CDW74330.1"/>
    <property type="molecule type" value="Genomic_DNA"/>
</dbReference>
<dbReference type="InParanoid" id="A0A077ZWR2"/>
<reference evidence="3 4" key="1">
    <citation type="submission" date="2014-06" db="EMBL/GenBank/DDBJ databases">
        <authorList>
            <person name="Swart Estienne"/>
        </authorList>
    </citation>
    <scope>NUCLEOTIDE SEQUENCE [LARGE SCALE GENOMIC DNA]</scope>
    <source>
        <strain evidence="3 4">130c</strain>
    </source>
</reference>
<feature type="compositionally biased region" description="Basic and acidic residues" evidence="1">
    <location>
        <begin position="320"/>
        <end position="335"/>
    </location>
</feature>
<evidence type="ECO:0000313" key="3">
    <source>
        <dbReference type="EMBL" id="CDW74330.1"/>
    </source>
</evidence>
<accession>A0A077ZWR2</accession>
<evidence type="ECO:0008006" key="5">
    <source>
        <dbReference type="Google" id="ProtNLM"/>
    </source>
</evidence>